<reference evidence="1" key="1">
    <citation type="journal article" date="2015" name="Nature">
        <title>Complex archaea that bridge the gap between prokaryotes and eukaryotes.</title>
        <authorList>
            <person name="Spang A."/>
            <person name="Saw J.H."/>
            <person name="Jorgensen S.L."/>
            <person name="Zaremba-Niedzwiedzka K."/>
            <person name="Martijn J."/>
            <person name="Lind A.E."/>
            <person name="van Eijk R."/>
            <person name="Schleper C."/>
            <person name="Guy L."/>
            <person name="Ettema T.J."/>
        </authorList>
    </citation>
    <scope>NUCLEOTIDE SEQUENCE</scope>
</reference>
<comment type="caution">
    <text evidence="1">The sequence shown here is derived from an EMBL/GenBank/DDBJ whole genome shotgun (WGS) entry which is preliminary data.</text>
</comment>
<organism evidence="1">
    <name type="scientific">marine sediment metagenome</name>
    <dbReference type="NCBI Taxonomy" id="412755"/>
    <lineage>
        <taxon>unclassified sequences</taxon>
        <taxon>metagenomes</taxon>
        <taxon>ecological metagenomes</taxon>
    </lineage>
</organism>
<accession>A0A0F8XJ76</accession>
<dbReference type="EMBL" id="LAZR01058904">
    <property type="protein sequence ID" value="KKK68928.1"/>
    <property type="molecule type" value="Genomic_DNA"/>
</dbReference>
<protein>
    <submittedName>
        <fullName evidence="1">Uncharacterized protein</fullName>
    </submittedName>
</protein>
<sequence length="236" mass="25382">MTTEPTTRGLIDAELGPLRRYTGILDSMPTEPQTYGEGEAARTSIRVSINSRDIDVKEAVDPYHFPTYTITVSQSNRKKSRWGVLSEGTPEDRAIGFNNVADQQYTAEQLDQADSNFVKPADRIDLKNCIGKRIGWVMTDGKDGRPAPMDLFDGRSGEDKPTPAWTVYEIEGIGVAGGGGGSATDLAMSLLNGKTLAEFNAATMANPVIRSDTAVLQAISKPPTAPDLFANSLVTA</sequence>
<name>A0A0F8XJ76_9ZZZZ</name>
<feature type="non-terminal residue" evidence="1">
    <location>
        <position position="236"/>
    </location>
</feature>
<proteinExistence type="predicted"/>
<gene>
    <name evidence="1" type="ORF">LCGC14_2939140</name>
</gene>
<dbReference type="AlphaFoldDB" id="A0A0F8XJ76"/>
<evidence type="ECO:0000313" key="1">
    <source>
        <dbReference type="EMBL" id="KKK68928.1"/>
    </source>
</evidence>